<proteinExistence type="predicted"/>
<gene>
    <name evidence="2" type="ORF">DRF65_09245</name>
</gene>
<evidence type="ECO:0000313" key="2">
    <source>
        <dbReference type="EMBL" id="REC62622.1"/>
    </source>
</evidence>
<feature type="transmembrane region" description="Helical" evidence="1">
    <location>
        <begin position="7"/>
        <end position="26"/>
    </location>
</feature>
<dbReference type="RefSeq" id="WP_115970477.1">
    <property type="nucleotide sequence ID" value="NZ_QNVT01000007.1"/>
</dbReference>
<evidence type="ECO:0000313" key="3">
    <source>
        <dbReference type="Proteomes" id="UP000256686"/>
    </source>
</evidence>
<protein>
    <submittedName>
        <fullName evidence="2">Uncharacterized protein</fullName>
    </submittedName>
</protein>
<organism evidence="2 3">
    <name type="scientific">Chryseobacterium pennae</name>
    <dbReference type="NCBI Taxonomy" id="2258962"/>
    <lineage>
        <taxon>Bacteria</taxon>
        <taxon>Pseudomonadati</taxon>
        <taxon>Bacteroidota</taxon>
        <taxon>Flavobacteriia</taxon>
        <taxon>Flavobacteriales</taxon>
        <taxon>Weeksellaceae</taxon>
        <taxon>Chryseobacterium group</taxon>
        <taxon>Chryseobacterium</taxon>
    </lineage>
</organism>
<dbReference type="Proteomes" id="UP000256686">
    <property type="component" value="Unassembled WGS sequence"/>
</dbReference>
<keyword evidence="1" id="KW-1133">Transmembrane helix</keyword>
<keyword evidence="1" id="KW-0812">Transmembrane</keyword>
<dbReference type="AlphaFoldDB" id="A0A3D9CAW9"/>
<name>A0A3D9CAW9_9FLAO</name>
<evidence type="ECO:0000256" key="1">
    <source>
        <dbReference type="SAM" id="Phobius"/>
    </source>
</evidence>
<sequence>MKEKRKLKIWEIPITIAGLIGLFMFIHGIGGKIKGTNRTESFKAEYFIGGISILALVYFFIFTQGSDEEEEGFSLKNFNRNLIVDDIKRYHISGTIDLSTAIIESFIFGVGKTQNDYVNIFYNKNDIEFVKTKMTVEYINGDSPLLLTAYTNIDTITLRDIIQQQPSTTVYFDKYIPSDYYIDLSFLQSWEIQNKSGK</sequence>
<dbReference type="EMBL" id="QNVT01000007">
    <property type="protein sequence ID" value="REC62622.1"/>
    <property type="molecule type" value="Genomic_DNA"/>
</dbReference>
<keyword evidence="1" id="KW-0472">Membrane</keyword>
<accession>A0A3D9CAW9</accession>
<reference evidence="3" key="1">
    <citation type="submission" date="2018-06" db="EMBL/GenBank/DDBJ databases">
        <authorList>
            <person name="Lum Nde A."/>
            <person name="Hugo C."/>
        </authorList>
    </citation>
    <scope>NUCLEOTIDE SEQUENCE [LARGE SCALE GENOMIC DNA]</scope>
    <source>
        <strain evidence="3">1_F178</strain>
    </source>
</reference>
<feature type="transmembrane region" description="Helical" evidence="1">
    <location>
        <begin position="46"/>
        <end position="63"/>
    </location>
</feature>
<comment type="caution">
    <text evidence="2">The sequence shown here is derived from an EMBL/GenBank/DDBJ whole genome shotgun (WGS) entry which is preliminary data.</text>
</comment>
<keyword evidence="3" id="KW-1185">Reference proteome</keyword>